<evidence type="ECO:0008006" key="3">
    <source>
        <dbReference type="Google" id="ProtNLM"/>
    </source>
</evidence>
<accession>A0A7Y9USE9</accession>
<evidence type="ECO:0000313" key="1">
    <source>
        <dbReference type="EMBL" id="NYG55679.1"/>
    </source>
</evidence>
<dbReference type="Gene3D" id="3.40.720.10">
    <property type="entry name" value="Alkaline Phosphatase, subunit A"/>
    <property type="match status" value="1"/>
</dbReference>
<organism evidence="1 2">
    <name type="scientific">Nocardioides perillae</name>
    <dbReference type="NCBI Taxonomy" id="1119534"/>
    <lineage>
        <taxon>Bacteria</taxon>
        <taxon>Bacillati</taxon>
        <taxon>Actinomycetota</taxon>
        <taxon>Actinomycetes</taxon>
        <taxon>Propionibacteriales</taxon>
        <taxon>Nocardioidaceae</taxon>
        <taxon>Nocardioides</taxon>
    </lineage>
</organism>
<sequence>MPGTDTLLNALQWDRDVDPLVWQPHPTAFERLARAGVDVAVVNKRDFAASGLTRAAHRGGRYVGADTTAERVGATLEATMAAGGVVPSLTYLYEGDLDKTGHLHGVASSEWLQALAQVDEEAEQLREALPPATRLLVIADHGMVDSTGEGRLDLDEVPEAAALRDGLVLLGGEARFRQLWCRDGALDDVVATWRSVLGERAEVLTREDAAARGWFGEVAPSIGPRMGDVVVACRDDLVLLSSRDFAVETRLVGFHGSLTADEMLVPVLVG</sequence>
<evidence type="ECO:0000313" key="2">
    <source>
        <dbReference type="Proteomes" id="UP000544110"/>
    </source>
</evidence>
<dbReference type="SUPFAM" id="SSF53649">
    <property type="entry name" value="Alkaline phosphatase-like"/>
    <property type="match status" value="1"/>
</dbReference>
<gene>
    <name evidence="1" type="ORF">BJ989_001983</name>
</gene>
<dbReference type="InterPro" id="IPR002591">
    <property type="entry name" value="Phosphodiest/P_Trfase"/>
</dbReference>
<keyword evidence="2" id="KW-1185">Reference proteome</keyword>
<comment type="caution">
    <text evidence="1">The sequence shown here is derived from an EMBL/GenBank/DDBJ whole genome shotgun (WGS) entry which is preliminary data.</text>
</comment>
<dbReference type="RefSeq" id="WP_343049239.1">
    <property type="nucleotide sequence ID" value="NZ_JACCAC010000001.1"/>
</dbReference>
<dbReference type="Pfam" id="PF01663">
    <property type="entry name" value="Phosphodiest"/>
    <property type="match status" value="1"/>
</dbReference>
<dbReference type="AlphaFoldDB" id="A0A7Y9USE9"/>
<name>A0A7Y9USE9_9ACTN</name>
<dbReference type="EMBL" id="JACCAC010000001">
    <property type="protein sequence ID" value="NYG55679.1"/>
    <property type="molecule type" value="Genomic_DNA"/>
</dbReference>
<dbReference type="InterPro" id="IPR017850">
    <property type="entry name" value="Alkaline_phosphatase_core_sf"/>
</dbReference>
<proteinExistence type="predicted"/>
<reference evidence="1 2" key="1">
    <citation type="submission" date="2020-07" db="EMBL/GenBank/DDBJ databases">
        <title>Sequencing the genomes of 1000 actinobacteria strains.</title>
        <authorList>
            <person name="Klenk H.-P."/>
        </authorList>
    </citation>
    <scope>NUCLEOTIDE SEQUENCE [LARGE SCALE GENOMIC DNA]</scope>
    <source>
        <strain evidence="1 2">DSM 24552</strain>
    </source>
</reference>
<dbReference type="Proteomes" id="UP000544110">
    <property type="component" value="Unassembled WGS sequence"/>
</dbReference>
<protein>
    <recommendedName>
        <fullName evidence="3">Type I phosphodiesterase / nucleotide pyrophosphatase</fullName>
    </recommendedName>
</protein>